<organism evidence="2 3">
    <name type="scientific">Luteimonas flava</name>
    <dbReference type="NCBI Taxonomy" id="3115822"/>
    <lineage>
        <taxon>Bacteria</taxon>
        <taxon>Pseudomonadati</taxon>
        <taxon>Pseudomonadota</taxon>
        <taxon>Gammaproteobacteria</taxon>
        <taxon>Lysobacterales</taxon>
        <taxon>Lysobacteraceae</taxon>
        <taxon>Luteimonas</taxon>
    </lineage>
</organism>
<reference evidence="2 3" key="1">
    <citation type="submission" date="2024-01" db="EMBL/GenBank/DDBJ databases">
        <title>Novel species of the genus Luteimonas isolated from rivers.</title>
        <authorList>
            <person name="Lu H."/>
        </authorList>
    </citation>
    <scope>NUCLEOTIDE SEQUENCE [LARGE SCALE GENOMIC DNA]</scope>
    <source>
        <strain evidence="2 3">SMYT11W</strain>
    </source>
</reference>
<keyword evidence="3" id="KW-1185">Reference proteome</keyword>
<feature type="transmembrane region" description="Helical" evidence="1">
    <location>
        <begin position="74"/>
        <end position="97"/>
    </location>
</feature>
<proteinExistence type="predicted"/>
<feature type="transmembrane region" description="Helical" evidence="1">
    <location>
        <begin position="12"/>
        <end position="33"/>
    </location>
</feature>
<keyword evidence="1" id="KW-0812">Transmembrane</keyword>
<sequence length="98" mass="11163">MRWIGTSFEDISNAVLILGSAMIALRLLSIFLLKRADLYDELGKPRQFFFSDLLPFRLLRLSAPELRHVDRLVFALYAAVYAGFLGAMLLMIISLSLR</sequence>
<dbReference type="RefSeq" id="WP_332079116.1">
    <property type="nucleotide sequence ID" value="NZ_JAZHBM010000003.1"/>
</dbReference>
<gene>
    <name evidence="2" type="ORF">V3391_14285</name>
</gene>
<evidence type="ECO:0008006" key="4">
    <source>
        <dbReference type="Google" id="ProtNLM"/>
    </source>
</evidence>
<keyword evidence="1" id="KW-1133">Transmembrane helix</keyword>
<accession>A0ABU7WIM4</accession>
<comment type="caution">
    <text evidence="2">The sequence shown here is derived from an EMBL/GenBank/DDBJ whole genome shotgun (WGS) entry which is preliminary data.</text>
</comment>
<protein>
    <recommendedName>
        <fullName evidence="4">YggT family protein</fullName>
    </recommendedName>
</protein>
<dbReference type="EMBL" id="JAZHBM010000003">
    <property type="protein sequence ID" value="MEF3083378.1"/>
    <property type="molecule type" value="Genomic_DNA"/>
</dbReference>
<name>A0ABU7WIM4_9GAMM</name>
<keyword evidence="1" id="KW-0472">Membrane</keyword>
<evidence type="ECO:0000256" key="1">
    <source>
        <dbReference type="SAM" id="Phobius"/>
    </source>
</evidence>
<evidence type="ECO:0000313" key="2">
    <source>
        <dbReference type="EMBL" id="MEF3083378.1"/>
    </source>
</evidence>
<evidence type="ECO:0000313" key="3">
    <source>
        <dbReference type="Proteomes" id="UP001358324"/>
    </source>
</evidence>
<dbReference type="Proteomes" id="UP001358324">
    <property type="component" value="Unassembled WGS sequence"/>
</dbReference>